<dbReference type="GO" id="GO:0003677">
    <property type="term" value="F:DNA binding"/>
    <property type="evidence" value="ECO:0007669"/>
    <property type="project" value="InterPro"/>
</dbReference>
<dbReference type="SMART" id="SM00421">
    <property type="entry name" value="HTH_LUXR"/>
    <property type="match status" value="1"/>
</dbReference>
<comment type="caution">
    <text evidence="2">The sequence shown here is derived from an EMBL/GenBank/DDBJ whole genome shotgun (WGS) entry which is preliminary data.</text>
</comment>
<organism evidence="2 3">
    <name type="scientific">Kitasatospora cheerisanensis KCTC 2395</name>
    <dbReference type="NCBI Taxonomy" id="1348663"/>
    <lineage>
        <taxon>Bacteria</taxon>
        <taxon>Bacillati</taxon>
        <taxon>Actinomycetota</taxon>
        <taxon>Actinomycetes</taxon>
        <taxon>Kitasatosporales</taxon>
        <taxon>Streptomycetaceae</taxon>
        <taxon>Kitasatospora</taxon>
    </lineage>
</organism>
<evidence type="ECO:0000259" key="1">
    <source>
        <dbReference type="SMART" id="SM00421"/>
    </source>
</evidence>
<dbReference type="eggNOG" id="ENOG503223I">
    <property type="taxonomic scope" value="Bacteria"/>
</dbReference>
<dbReference type="Pfam" id="PF00196">
    <property type="entry name" value="GerE"/>
    <property type="match status" value="1"/>
</dbReference>
<dbReference type="AlphaFoldDB" id="A0A066Z5W1"/>
<proteinExistence type="predicted"/>
<name>A0A066Z5W1_9ACTN</name>
<sequence length="188" mass="19454">MIPNPMPQLTAAQRRLTVLVTGGANSRQIAAEPEIRLRPEGVRDAIDTVLAATGTRTPAHLAAWATARRIVTRPVHPTGALITTPALPRRQRQLLRGWAGGKVNAELAAEMGIASTTVRSYGKAVLAGLGVGCAPQAAVVGVLTGLVLLSHINPAWPAEPLTGTGPFANGRPPEGRTDAVGTPALVLL</sequence>
<dbReference type="PATRIC" id="fig|1348663.4.peg.2502"/>
<protein>
    <recommendedName>
        <fullName evidence="1">HTH luxR-type domain-containing protein</fullName>
    </recommendedName>
</protein>
<keyword evidence="3" id="KW-1185">Reference proteome</keyword>
<dbReference type="HOGENOM" id="CLU_1439332_0_0_11"/>
<dbReference type="SUPFAM" id="SSF46894">
    <property type="entry name" value="C-terminal effector domain of the bipartite response regulators"/>
    <property type="match status" value="1"/>
</dbReference>
<evidence type="ECO:0000313" key="2">
    <source>
        <dbReference type="EMBL" id="KDN85681.1"/>
    </source>
</evidence>
<evidence type="ECO:0000313" key="3">
    <source>
        <dbReference type="Proteomes" id="UP000027178"/>
    </source>
</evidence>
<feature type="domain" description="HTH luxR-type" evidence="1">
    <location>
        <begin position="84"/>
        <end position="141"/>
    </location>
</feature>
<dbReference type="EMBL" id="JNBY01000080">
    <property type="protein sequence ID" value="KDN85681.1"/>
    <property type="molecule type" value="Genomic_DNA"/>
</dbReference>
<dbReference type="PRINTS" id="PR00038">
    <property type="entry name" value="HTHLUXR"/>
</dbReference>
<dbReference type="GO" id="GO:0006355">
    <property type="term" value="P:regulation of DNA-templated transcription"/>
    <property type="evidence" value="ECO:0007669"/>
    <property type="project" value="InterPro"/>
</dbReference>
<gene>
    <name evidence="2" type="ORF">KCH_25900</name>
</gene>
<dbReference type="InterPro" id="IPR000792">
    <property type="entry name" value="Tscrpt_reg_LuxR_C"/>
</dbReference>
<dbReference type="Proteomes" id="UP000027178">
    <property type="component" value="Unassembled WGS sequence"/>
</dbReference>
<reference evidence="2 3" key="1">
    <citation type="submission" date="2014-05" db="EMBL/GenBank/DDBJ databases">
        <title>Draft Genome Sequence of Kitasatospora cheerisanensis KCTC 2395.</title>
        <authorList>
            <person name="Nam D.H."/>
        </authorList>
    </citation>
    <scope>NUCLEOTIDE SEQUENCE [LARGE SCALE GENOMIC DNA]</scope>
    <source>
        <strain evidence="2 3">KCTC 2395</strain>
    </source>
</reference>
<dbReference type="InterPro" id="IPR016032">
    <property type="entry name" value="Sig_transdc_resp-reg_C-effctor"/>
</dbReference>
<accession>A0A066Z5W1</accession>
<dbReference type="InterPro" id="IPR036388">
    <property type="entry name" value="WH-like_DNA-bd_sf"/>
</dbReference>
<dbReference type="Gene3D" id="1.10.10.10">
    <property type="entry name" value="Winged helix-like DNA-binding domain superfamily/Winged helix DNA-binding domain"/>
    <property type="match status" value="2"/>
</dbReference>